<dbReference type="FunCoup" id="A0A0P0XRW4">
    <property type="interactions" value="76"/>
</dbReference>
<reference evidence="2 3" key="3">
    <citation type="journal article" date="2013" name="Rice">
        <title>Improvement of the Oryza sativa Nipponbare reference genome using next generation sequence and optical map data.</title>
        <authorList>
            <person name="Kawahara Y."/>
            <person name="de la Bastide M."/>
            <person name="Hamilton J.P."/>
            <person name="Kanamori H."/>
            <person name="McCombie W.R."/>
            <person name="Ouyang S."/>
            <person name="Schwartz D.C."/>
            <person name="Tanaka T."/>
            <person name="Wu J."/>
            <person name="Zhou S."/>
            <person name="Childs K.L."/>
            <person name="Davidson R.M."/>
            <person name="Lin H."/>
            <person name="Quesada-Ocampo L."/>
            <person name="Vaillancourt B."/>
            <person name="Sakai H."/>
            <person name="Lee S.S."/>
            <person name="Kim J."/>
            <person name="Numa H."/>
            <person name="Itoh T."/>
            <person name="Buell C.R."/>
            <person name="Matsumoto T."/>
        </authorList>
    </citation>
    <scope>NUCLEOTIDE SEQUENCE [LARGE SCALE GENOMIC DNA]</scope>
    <source>
        <strain evidence="3">cv. Nipponbare</strain>
    </source>
</reference>
<dbReference type="Gramene" id="Os10t0130066-00">
    <property type="protein sequence ID" value="Os10t0130066-00"/>
    <property type="gene ID" value="Os10g0130066"/>
</dbReference>
<dbReference type="InParanoid" id="A0A0P0XRW4"/>
<keyword evidence="3" id="KW-1185">Reference proteome</keyword>
<name>A0A0P0XRW4_ORYSJ</name>
<reference evidence="3" key="1">
    <citation type="journal article" date="2005" name="Nature">
        <title>The map-based sequence of the rice genome.</title>
        <authorList>
            <consortium name="International rice genome sequencing project (IRGSP)"/>
            <person name="Matsumoto T."/>
            <person name="Wu J."/>
            <person name="Kanamori H."/>
            <person name="Katayose Y."/>
            <person name="Fujisawa M."/>
            <person name="Namiki N."/>
            <person name="Mizuno H."/>
            <person name="Yamamoto K."/>
            <person name="Antonio B.A."/>
            <person name="Baba T."/>
            <person name="Sakata K."/>
            <person name="Nagamura Y."/>
            <person name="Aoki H."/>
            <person name="Arikawa K."/>
            <person name="Arita K."/>
            <person name="Bito T."/>
            <person name="Chiden Y."/>
            <person name="Fujitsuka N."/>
            <person name="Fukunaka R."/>
            <person name="Hamada M."/>
            <person name="Harada C."/>
            <person name="Hayashi A."/>
            <person name="Hijishita S."/>
            <person name="Honda M."/>
            <person name="Hosokawa S."/>
            <person name="Ichikawa Y."/>
            <person name="Idonuma A."/>
            <person name="Iijima M."/>
            <person name="Ikeda M."/>
            <person name="Ikeno M."/>
            <person name="Ito K."/>
            <person name="Ito S."/>
            <person name="Ito T."/>
            <person name="Ito Y."/>
            <person name="Ito Y."/>
            <person name="Iwabuchi A."/>
            <person name="Kamiya K."/>
            <person name="Karasawa W."/>
            <person name="Kurita K."/>
            <person name="Katagiri S."/>
            <person name="Kikuta A."/>
            <person name="Kobayashi H."/>
            <person name="Kobayashi N."/>
            <person name="Machita K."/>
            <person name="Maehara T."/>
            <person name="Masukawa M."/>
            <person name="Mizubayashi T."/>
            <person name="Mukai Y."/>
            <person name="Nagasaki H."/>
            <person name="Nagata Y."/>
            <person name="Naito S."/>
            <person name="Nakashima M."/>
            <person name="Nakama Y."/>
            <person name="Nakamichi Y."/>
            <person name="Nakamura M."/>
            <person name="Meguro A."/>
            <person name="Negishi M."/>
            <person name="Ohta I."/>
            <person name="Ohta T."/>
            <person name="Okamoto M."/>
            <person name="Ono N."/>
            <person name="Saji S."/>
            <person name="Sakaguchi M."/>
            <person name="Sakai K."/>
            <person name="Shibata M."/>
            <person name="Shimokawa T."/>
            <person name="Song J."/>
            <person name="Takazaki Y."/>
            <person name="Terasawa K."/>
            <person name="Tsugane M."/>
            <person name="Tsuji K."/>
            <person name="Ueda S."/>
            <person name="Waki K."/>
            <person name="Yamagata H."/>
            <person name="Yamamoto M."/>
            <person name="Yamamoto S."/>
            <person name="Yamane H."/>
            <person name="Yoshiki S."/>
            <person name="Yoshihara R."/>
            <person name="Yukawa K."/>
            <person name="Zhong H."/>
            <person name="Yano M."/>
            <person name="Yuan Q."/>
            <person name="Ouyang S."/>
            <person name="Liu J."/>
            <person name="Jones K.M."/>
            <person name="Gansberger K."/>
            <person name="Moffat K."/>
            <person name="Hill J."/>
            <person name="Bera J."/>
            <person name="Fadrosh D."/>
            <person name="Jin S."/>
            <person name="Johri S."/>
            <person name="Kim M."/>
            <person name="Overton L."/>
            <person name="Reardon M."/>
            <person name="Tsitrin T."/>
            <person name="Vuong H."/>
            <person name="Weaver B."/>
            <person name="Ciecko A."/>
            <person name="Tallon L."/>
            <person name="Jackson J."/>
            <person name="Pai G."/>
            <person name="Aken S.V."/>
            <person name="Utterback T."/>
            <person name="Reidmuller S."/>
            <person name="Feldblyum T."/>
            <person name="Hsiao J."/>
            <person name="Zismann V."/>
            <person name="Iobst S."/>
            <person name="de Vazeille A.R."/>
            <person name="Buell C.R."/>
            <person name="Ying K."/>
            <person name="Li Y."/>
            <person name="Lu T."/>
            <person name="Huang Y."/>
            <person name="Zhao Q."/>
            <person name="Feng Q."/>
            <person name="Zhang L."/>
            <person name="Zhu J."/>
            <person name="Weng Q."/>
            <person name="Mu J."/>
            <person name="Lu Y."/>
            <person name="Fan D."/>
            <person name="Liu Y."/>
            <person name="Guan J."/>
            <person name="Zhang Y."/>
            <person name="Yu S."/>
            <person name="Liu X."/>
            <person name="Zhang Y."/>
            <person name="Hong G."/>
            <person name="Han B."/>
            <person name="Choisne N."/>
            <person name="Demange N."/>
            <person name="Orjeda G."/>
            <person name="Samain S."/>
            <person name="Cattolico L."/>
            <person name="Pelletier E."/>
            <person name="Couloux A."/>
            <person name="Segurens B."/>
            <person name="Wincker P."/>
            <person name="D'Hont A."/>
            <person name="Scarpelli C."/>
            <person name="Weissenbach J."/>
            <person name="Salanoubat M."/>
            <person name="Quetier F."/>
            <person name="Yu Y."/>
            <person name="Kim H.R."/>
            <person name="Rambo T."/>
            <person name="Currie J."/>
            <person name="Collura K."/>
            <person name="Luo M."/>
            <person name="Yang T."/>
            <person name="Ammiraju J.S.S."/>
            <person name="Engler F."/>
            <person name="Soderlund C."/>
            <person name="Wing R.A."/>
            <person name="Palmer L.E."/>
            <person name="de la Bastide M."/>
            <person name="Spiegel L."/>
            <person name="Nascimento L."/>
            <person name="Zutavern T."/>
            <person name="O'Shaughnessy A."/>
            <person name="Dike S."/>
            <person name="Dedhia N."/>
            <person name="Preston R."/>
            <person name="Balija V."/>
            <person name="McCombie W.R."/>
            <person name="Chow T."/>
            <person name="Chen H."/>
            <person name="Chung M."/>
            <person name="Chen C."/>
            <person name="Shaw J."/>
            <person name="Wu H."/>
            <person name="Hsiao K."/>
            <person name="Chao Y."/>
            <person name="Chu M."/>
            <person name="Cheng C."/>
            <person name="Hour A."/>
            <person name="Lee P."/>
            <person name="Lin S."/>
            <person name="Lin Y."/>
            <person name="Liou J."/>
            <person name="Liu S."/>
            <person name="Hsing Y."/>
            <person name="Raghuvanshi S."/>
            <person name="Mohanty A."/>
            <person name="Bharti A.K."/>
            <person name="Gaur A."/>
            <person name="Gupta V."/>
            <person name="Kumar D."/>
            <person name="Ravi V."/>
            <person name="Vij S."/>
            <person name="Kapur A."/>
            <person name="Khurana P."/>
            <person name="Khurana P."/>
            <person name="Khurana J.P."/>
            <person name="Tyagi A.K."/>
            <person name="Gaikwad K."/>
            <person name="Singh A."/>
            <person name="Dalal V."/>
            <person name="Srivastava S."/>
            <person name="Dixit A."/>
            <person name="Pal A.K."/>
            <person name="Ghazi I.A."/>
            <person name="Yadav M."/>
            <person name="Pandit A."/>
            <person name="Bhargava A."/>
            <person name="Sureshbabu K."/>
            <person name="Batra K."/>
            <person name="Sharma T.R."/>
            <person name="Mohapatra T."/>
            <person name="Singh N.K."/>
            <person name="Messing J."/>
            <person name="Nelson A.B."/>
            <person name="Fuks G."/>
            <person name="Kavchok S."/>
            <person name="Keizer G."/>
            <person name="Linton E."/>
            <person name="Llaca V."/>
            <person name="Song R."/>
            <person name="Tanyolac B."/>
            <person name="Young S."/>
            <person name="Ho-Il K."/>
            <person name="Hahn J.H."/>
            <person name="Sangsakoo G."/>
            <person name="Vanavichit A."/>
            <person name="de Mattos Luiz.A.T."/>
            <person name="Zimmer P.D."/>
            <person name="Malone G."/>
            <person name="Dellagostin O."/>
            <person name="de Oliveira A.C."/>
            <person name="Bevan M."/>
            <person name="Bancroft I."/>
            <person name="Minx P."/>
            <person name="Cordum H."/>
            <person name="Wilson R."/>
            <person name="Cheng Z."/>
            <person name="Jin W."/>
            <person name="Jiang J."/>
            <person name="Leong S.A."/>
            <person name="Iwama H."/>
            <person name="Gojobori T."/>
            <person name="Itoh T."/>
            <person name="Niimura Y."/>
            <person name="Fujii Y."/>
            <person name="Habara T."/>
            <person name="Sakai H."/>
            <person name="Sato Y."/>
            <person name="Wilson G."/>
            <person name="Kumar K."/>
            <person name="McCouch S."/>
            <person name="Juretic N."/>
            <person name="Hoen D."/>
            <person name="Wright S."/>
            <person name="Bruskiewich R."/>
            <person name="Bureau T."/>
            <person name="Miyao A."/>
            <person name="Hirochika H."/>
            <person name="Nishikawa T."/>
            <person name="Kadowaki K."/>
            <person name="Sugiura M."/>
            <person name="Burr B."/>
            <person name="Sasaki T."/>
        </authorList>
    </citation>
    <scope>NUCLEOTIDE SEQUENCE [LARGE SCALE GENOMIC DNA]</scope>
    <source>
        <strain evidence="3">cv. Nipponbare</strain>
    </source>
</reference>
<gene>
    <name evidence="2" type="ordered locus">Os10g0130066</name>
    <name evidence="2" type="ORF">OSNPB_100130066</name>
</gene>
<accession>A0A0P0XRW4</accession>
<dbReference type="EMBL" id="AP014966">
    <property type="protein sequence ID" value="BAT09753.1"/>
    <property type="molecule type" value="Genomic_DNA"/>
</dbReference>
<reference evidence="2 3" key="2">
    <citation type="journal article" date="2013" name="Plant Cell Physiol.">
        <title>Rice Annotation Project Database (RAP-DB): an integrative and interactive database for rice genomics.</title>
        <authorList>
            <person name="Sakai H."/>
            <person name="Lee S.S."/>
            <person name="Tanaka T."/>
            <person name="Numa H."/>
            <person name="Kim J."/>
            <person name="Kawahara Y."/>
            <person name="Wakimoto H."/>
            <person name="Yang C.C."/>
            <person name="Iwamoto M."/>
            <person name="Abe T."/>
            <person name="Yamada Y."/>
            <person name="Muto A."/>
            <person name="Inokuchi H."/>
            <person name="Ikemura T."/>
            <person name="Matsumoto T."/>
            <person name="Sasaki T."/>
            <person name="Itoh T."/>
        </authorList>
    </citation>
    <scope>NUCLEOTIDE SEQUENCE [LARGE SCALE GENOMIC DNA]</scope>
    <source>
        <strain evidence="3">cv. Nipponbare</strain>
    </source>
</reference>
<evidence type="ECO:0000313" key="2">
    <source>
        <dbReference type="EMBL" id="BAT09753.1"/>
    </source>
</evidence>
<proteinExistence type="predicted"/>
<dbReference type="PaxDb" id="39947-A0A0P0XRW4"/>
<protein>
    <submittedName>
        <fullName evidence="2">Os10g0130066 protein</fullName>
    </submittedName>
</protein>
<dbReference type="Proteomes" id="UP000059680">
    <property type="component" value="Chromosome 10"/>
</dbReference>
<feature type="region of interest" description="Disordered" evidence="1">
    <location>
        <begin position="62"/>
        <end position="81"/>
    </location>
</feature>
<evidence type="ECO:0000313" key="3">
    <source>
        <dbReference type="Proteomes" id="UP000059680"/>
    </source>
</evidence>
<organism evidence="2 3">
    <name type="scientific">Oryza sativa subsp. japonica</name>
    <name type="common">Rice</name>
    <dbReference type="NCBI Taxonomy" id="39947"/>
    <lineage>
        <taxon>Eukaryota</taxon>
        <taxon>Viridiplantae</taxon>
        <taxon>Streptophyta</taxon>
        <taxon>Embryophyta</taxon>
        <taxon>Tracheophyta</taxon>
        <taxon>Spermatophyta</taxon>
        <taxon>Magnoliopsida</taxon>
        <taxon>Liliopsida</taxon>
        <taxon>Poales</taxon>
        <taxon>Poaceae</taxon>
        <taxon>BOP clade</taxon>
        <taxon>Oryzoideae</taxon>
        <taxon>Oryzeae</taxon>
        <taxon>Oryzinae</taxon>
        <taxon>Oryza</taxon>
        <taxon>Oryza sativa</taxon>
    </lineage>
</organism>
<evidence type="ECO:0000256" key="1">
    <source>
        <dbReference type="SAM" id="MobiDB-lite"/>
    </source>
</evidence>
<dbReference type="AlphaFoldDB" id="A0A0P0XRW4"/>
<sequence>MSSTSSPSVDDDSDSHNVASSALVGDTHVALTVSLLLRPHDLEMNGCCSSCAAVGRSPARRCRHPRKKSFASGDSHRGRSGTASVYPILWSAGRTLSMSLHGARPVAISMTVQPSAQTSAASPCSSPRATSGAMNAGVPPSTGCFEPPGIATLAHPKSVSLARPSAPTSTLLPLTSPCTTSFPWR</sequence>